<dbReference type="Proteomes" id="UP000189004">
    <property type="component" value="Unassembled WGS sequence"/>
</dbReference>
<evidence type="ECO:0008006" key="3">
    <source>
        <dbReference type="Google" id="ProtNLM"/>
    </source>
</evidence>
<dbReference type="EMBL" id="MCOK01000001">
    <property type="protein sequence ID" value="OOC55112.1"/>
    <property type="molecule type" value="Genomic_DNA"/>
</dbReference>
<dbReference type="RefSeq" id="WP_227015035.1">
    <property type="nucleotide sequence ID" value="NZ_MCOK01000001.1"/>
</dbReference>
<reference evidence="2" key="1">
    <citation type="submission" date="2016-08" db="EMBL/GenBank/DDBJ databases">
        <authorList>
            <person name="Tokovenko B."/>
            <person name="Kalinowski J."/>
        </authorList>
    </citation>
    <scope>NUCLEOTIDE SEQUENCE [LARGE SCALE GENOMIC DNA]</scope>
    <source>
        <strain evidence="2">UTMC102</strain>
    </source>
</reference>
<evidence type="ECO:0000313" key="2">
    <source>
        <dbReference type="Proteomes" id="UP000189004"/>
    </source>
</evidence>
<comment type="caution">
    <text evidence="1">The sequence shown here is derived from an EMBL/GenBank/DDBJ whole genome shotgun (WGS) entry which is preliminary data.</text>
</comment>
<name>A0A1V3C3A1_9ACTN</name>
<organism evidence="1 2">
    <name type="scientific">Nocardiopsis sinuspersici</name>
    <dbReference type="NCBI Taxonomy" id="501010"/>
    <lineage>
        <taxon>Bacteria</taxon>
        <taxon>Bacillati</taxon>
        <taxon>Actinomycetota</taxon>
        <taxon>Actinomycetes</taxon>
        <taxon>Streptosporangiales</taxon>
        <taxon>Nocardiopsidaceae</taxon>
        <taxon>Nocardiopsis</taxon>
    </lineage>
</organism>
<proteinExistence type="predicted"/>
<accession>A0A1V3C3A1</accession>
<dbReference type="STRING" id="501010.NOSIN_15930"/>
<sequence>MLAEEGLRAALHGLVGRSDLPIDLGYDLSRTLSPTVETAAYFVVAEAVTNAVKHSGAERIGSRAAAARTRWGA</sequence>
<keyword evidence="2" id="KW-1185">Reference proteome</keyword>
<dbReference type="AlphaFoldDB" id="A0A1V3C3A1"/>
<evidence type="ECO:0000313" key="1">
    <source>
        <dbReference type="EMBL" id="OOC55112.1"/>
    </source>
</evidence>
<dbReference type="InterPro" id="IPR036890">
    <property type="entry name" value="HATPase_C_sf"/>
</dbReference>
<gene>
    <name evidence="1" type="ORF">NOSIN_15930</name>
</gene>
<protein>
    <recommendedName>
        <fullName evidence="3">Histidine kinase/HSP90-like ATPase domain-containing protein</fullName>
    </recommendedName>
</protein>
<dbReference type="Gene3D" id="3.30.565.10">
    <property type="entry name" value="Histidine kinase-like ATPase, C-terminal domain"/>
    <property type="match status" value="1"/>
</dbReference>